<evidence type="ECO:0000256" key="7">
    <source>
        <dbReference type="ARBA" id="ARBA00030003"/>
    </source>
</evidence>
<dbReference type="InterPro" id="IPR013824">
    <property type="entry name" value="Topo_IA_cen_sub1"/>
</dbReference>
<dbReference type="AlphaFoldDB" id="C2MEK2"/>
<accession>C2MEK2</accession>
<dbReference type="InterPro" id="IPR013497">
    <property type="entry name" value="Topo_IA_cen"/>
</dbReference>
<comment type="catalytic activity">
    <reaction evidence="1">
        <text>ATP-independent breakage of single-stranded DNA, followed by passage and rejoining.</text>
        <dbReference type="EC" id="5.6.2.1"/>
    </reaction>
</comment>
<dbReference type="InterPro" id="IPR000380">
    <property type="entry name" value="Topo_IA"/>
</dbReference>
<gene>
    <name evidence="12" type="primary">topB</name>
    <name evidence="12" type="ORF">PORUE0001_1939</name>
</gene>
<evidence type="ECO:0000259" key="11">
    <source>
        <dbReference type="PROSITE" id="PS52039"/>
    </source>
</evidence>
<dbReference type="Pfam" id="PF13342">
    <property type="entry name" value="Toprim_Crpt"/>
    <property type="match status" value="1"/>
</dbReference>
<dbReference type="GO" id="GO:0006281">
    <property type="term" value="P:DNA repair"/>
    <property type="evidence" value="ECO:0007669"/>
    <property type="project" value="TreeGrafter"/>
</dbReference>
<organism evidence="12 13">
    <name type="scientific">Porphyromonas uenonis 60-3</name>
    <dbReference type="NCBI Taxonomy" id="596327"/>
    <lineage>
        <taxon>Bacteria</taxon>
        <taxon>Pseudomonadati</taxon>
        <taxon>Bacteroidota</taxon>
        <taxon>Bacteroidia</taxon>
        <taxon>Bacteroidales</taxon>
        <taxon>Porphyromonadaceae</taxon>
        <taxon>Porphyromonas</taxon>
    </lineage>
</organism>
<keyword evidence="5" id="KW-0238">DNA-binding</keyword>
<dbReference type="SMART" id="SM00493">
    <property type="entry name" value="TOPRIM"/>
    <property type="match status" value="1"/>
</dbReference>
<evidence type="ECO:0000256" key="9">
    <source>
        <dbReference type="ARBA" id="ARBA00032235"/>
    </source>
</evidence>
<evidence type="ECO:0000313" key="13">
    <source>
        <dbReference type="Proteomes" id="UP000003303"/>
    </source>
</evidence>
<dbReference type="EMBL" id="ACLR01000246">
    <property type="protein sequence ID" value="EEK15847.1"/>
    <property type="molecule type" value="Genomic_DNA"/>
</dbReference>
<dbReference type="CDD" id="cd00186">
    <property type="entry name" value="TOP1Ac"/>
    <property type="match status" value="1"/>
</dbReference>
<dbReference type="Gene3D" id="2.70.20.10">
    <property type="entry name" value="Topoisomerase I, domain 3"/>
    <property type="match status" value="1"/>
</dbReference>
<evidence type="ECO:0000256" key="4">
    <source>
        <dbReference type="ARBA" id="ARBA00023029"/>
    </source>
</evidence>
<keyword evidence="13" id="KW-1185">Reference proteome</keyword>
<dbReference type="Gene3D" id="1.10.460.10">
    <property type="entry name" value="Topoisomerase I, domain 2"/>
    <property type="match status" value="1"/>
</dbReference>
<evidence type="ECO:0000256" key="5">
    <source>
        <dbReference type="ARBA" id="ARBA00023125"/>
    </source>
</evidence>
<evidence type="ECO:0000256" key="10">
    <source>
        <dbReference type="ARBA" id="ARBA00032877"/>
    </source>
</evidence>
<dbReference type="SUPFAM" id="SSF56712">
    <property type="entry name" value="Prokaryotic type I DNA topoisomerase"/>
    <property type="match status" value="1"/>
</dbReference>
<dbReference type="GO" id="GO:0043597">
    <property type="term" value="C:cytoplasmic replication fork"/>
    <property type="evidence" value="ECO:0007669"/>
    <property type="project" value="TreeGrafter"/>
</dbReference>
<dbReference type="Gene3D" id="3.40.50.140">
    <property type="match status" value="1"/>
</dbReference>
<dbReference type="PRINTS" id="PR00417">
    <property type="entry name" value="PRTPISMRASEI"/>
</dbReference>
<dbReference type="EC" id="5.6.2.1" evidence="3"/>
<dbReference type="STRING" id="596327.PORUE0001_1939"/>
<dbReference type="eggNOG" id="COG0550">
    <property type="taxonomic scope" value="Bacteria"/>
</dbReference>
<comment type="caution">
    <text evidence="12">The sequence shown here is derived from an EMBL/GenBank/DDBJ whole genome shotgun (WGS) entry which is preliminary data.</text>
</comment>
<proteinExistence type="inferred from homology"/>
<dbReference type="InterPro" id="IPR003602">
    <property type="entry name" value="Topo_IA_DNA-bd_dom"/>
</dbReference>
<evidence type="ECO:0000256" key="1">
    <source>
        <dbReference type="ARBA" id="ARBA00000213"/>
    </source>
</evidence>
<dbReference type="PROSITE" id="PS52039">
    <property type="entry name" value="TOPO_IA_2"/>
    <property type="match status" value="1"/>
</dbReference>
<dbReference type="Proteomes" id="UP000003303">
    <property type="component" value="Unassembled WGS sequence"/>
</dbReference>
<reference evidence="12 13" key="1">
    <citation type="submission" date="2009-04" db="EMBL/GenBank/DDBJ databases">
        <authorList>
            <person name="Sebastian Y."/>
            <person name="Madupu R."/>
            <person name="Durkin A.S."/>
            <person name="Torralba M."/>
            <person name="Methe B."/>
            <person name="Sutton G.G."/>
            <person name="Strausberg R.L."/>
            <person name="Nelson K.E."/>
        </authorList>
    </citation>
    <scope>NUCLEOTIDE SEQUENCE [LARGE SCALE GENOMIC DNA]</scope>
    <source>
        <strain evidence="12 13">60-3</strain>
    </source>
</reference>
<sequence>MNNPVCIITEKPSVAMDIAKVLNVTHKSEGYLYNDQYKITWAYGHLVALADPQTYGFTSYAREELPMLPKPFKLVVRQVKKKDGKGYEEDDFARKQLNVIKQCFDSSERIIVATDAGREGELIFRYIYYYLGCSKPFDRLWLSSMTDQAIRDAFTKLKEGQLYDNLYLAGKARSEADWLVGMNASRALTIASNGSGGLSLGRVQTPTLCMICDRYLSNKNFVKSPFWKINAQVKSGETTFTVSSPEPITNKGLADSKLYAVSNLTSLTVTKAERKSTSSQPPLLYDLTTLQKEANKQGFTAEQTLNIAQSLYEKKVTTYPRTGSRYIPKDVYDTMSYLLRQLPYQEYQIYAQGLIVAGLNPHSVDDSKITDHHAIITTGETADLTEDEAIIYKMIAMRMLEAVSPASNKELLSLTLSGGGEELVTTLSCIKKKGWRVVKGETTEDPDSDEVSLNSLPSIADGMELSLVQATLKEGETKPKPIYTEATLLGAMERAGKEIEDKEAREAMQDVGLGTPATRASIIEKLLRQNYAVRQKNQLIPTERGLVVYNLVKSRLIGNAELTGQWEKSLAEIEAGNLPPTTFNSQIEDYTKQITDELLSTSVSLGTNYICPLCHQESVRIYSKSMRCQNDGCQFSVWRTVAGVPLTEEHCKQLLSNGKTSLLKGLMSKAGKTFSAYLVLDPNTGKTSFEFPSNSRKNK</sequence>
<dbReference type="SMART" id="SM00436">
    <property type="entry name" value="TOP1Bc"/>
    <property type="match status" value="1"/>
</dbReference>
<dbReference type="GO" id="GO:0006310">
    <property type="term" value="P:DNA recombination"/>
    <property type="evidence" value="ECO:0007669"/>
    <property type="project" value="TreeGrafter"/>
</dbReference>
<dbReference type="PANTHER" id="PTHR11390">
    <property type="entry name" value="PROKARYOTIC DNA TOPOISOMERASE"/>
    <property type="match status" value="1"/>
</dbReference>
<dbReference type="InterPro" id="IPR023405">
    <property type="entry name" value="Topo_IA_core_domain"/>
</dbReference>
<dbReference type="Pfam" id="PF01131">
    <property type="entry name" value="Topoisom_bac"/>
    <property type="match status" value="1"/>
</dbReference>
<evidence type="ECO:0000256" key="2">
    <source>
        <dbReference type="ARBA" id="ARBA00009446"/>
    </source>
</evidence>
<dbReference type="SMART" id="SM00437">
    <property type="entry name" value="TOP1Ac"/>
    <property type="match status" value="1"/>
</dbReference>
<feature type="domain" description="Topo IA-type catalytic" evidence="11">
    <location>
        <begin position="163"/>
        <end position="595"/>
    </location>
</feature>
<dbReference type="GO" id="GO:0003677">
    <property type="term" value="F:DNA binding"/>
    <property type="evidence" value="ECO:0007669"/>
    <property type="project" value="UniProtKB-KW"/>
</dbReference>
<evidence type="ECO:0000256" key="6">
    <source>
        <dbReference type="ARBA" id="ARBA00023235"/>
    </source>
</evidence>
<evidence type="ECO:0000256" key="8">
    <source>
        <dbReference type="ARBA" id="ARBA00031985"/>
    </source>
</evidence>
<dbReference type="PANTHER" id="PTHR11390:SF21">
    <property type="entry name" value="DNA TOPOISOMERASE 3-ALPHA"/>
    <property type="match status" value="1"/>
</dbReference>
<dbReference type="GO" id="GO:0003917">
    <property type="term" value="F:DNA topoisomerase type I (single strand cut, ATP-independent) activity"/>
    <property type="evidence" value="ECO:0007669"/>
    <property type="project" value="UniProtKB-EC"/>
</dbReference>
<dbReference type="CDD" id="cd03362">
    <property type="entry name" value="TOPRIM_TopoIA_TopoIII"/>
    <property type="match status" value="1"/>
</dbReference>
<dbReference type="InterPro" id="IPR013826">
    <property type="entry name" value="Topo_IA_cen_sub3"/>
</dbReference>
<dbReference type="InterPro" id="IPR006171">
    <property type="entry name" value="TOPRIM_dom"/>
</dbReference>
<protein>
    <recommendedName>
        <fullName evidence="3">DNA topoisomerase</fullName>
        <ecNumber evidence="3">5.6.2.1</ecNumber>
    </recommendedName>
    <alternativeName>
        <fullName evidence="10">Omega-protein</fullName>
    </alternativeName>
    <alternativeName>
        <fullName evidence="9">Relaxing enzyme</fullName>
    </alternativeName>
    <alternativeName>
        <fullName evidence="7">Swivelase</fullName>
    </alternativeName>
    <alternativeName>
        <fullName evidence="8">Untwisting enzyme</fullName>
    </alternativeName>
</protein>
<dbReference type="InterPro" id="IPR034144">
    <property type="entry name" value="TOPRIM_TopoIII"/>
</dbReference>
<name>C2MEK2_9PORP</name>
<evidence type="ECO:0000256" key="3">
    <source>
        <dbReference type="ARBA" id="ARBA00012891"/>
    </source>
</evidence>
<keyword evidence="6 12" id="KW-0413">Isomerase</keyword>
<evidence type="ECO:0000313" key="12">
    <source>
        <dbReference type="EMBL" id="EEK15847.1"/>
    </source>
</evidence>
<dbReference type="InterPro" id="IPR003601">
    <property type="entry name" value="Topo_IA_2"/>
</dbReference>
<dbReference type="Pfam" id="PF01751">
    <property type="entry name" value="Toprim"/>
    <property type="match status" value="1"/>
</dbReference>
<keyword evidence="4" id="KW-0799">Topoisomerase</keyword>
<dbReference type="InterPro" id="IPR025589">
    <property type="entry name" value="Toprim_C_rpt"/>
</dbReference>
<dbReference type="OrthoDB" id="9803554at2"/>
<dbReference type="InterPro" id="IPR013825">
    <property type="entry name" value="Topo_IA_cen_sub2"/>
</dbReference>
<dbReference type="Gene3D" id="1.10.290.10">
    <property type="entry name" value="Topoisomerase I, domain 4"/>
    <property type="match status" value="1"/>
</dbReference>
<comment type="similarity">
    <text evidence="2">Belongs to the type IA topoisomerase family.</text>
</comment>
<dbReference type="GO" id="GO:0006265">
    <property type="term" value="P:DNA topological change"/>
    <property type="evidence" value="ECO:0007669"/>
    <property type="project" value="InterPro"/>
</dbReference>
<dbReference type="RefSeq" id="WP_007366263.1">
    <property type="nucleotide sequence ID" value="NZ_ACLR01000246.1"/>
</dbReference>